<keyword evidence="4" id="KW-1185">Reference proteome</keyword>
<feature type="coiled-coil region" evidence="1">
    <location>
        <begin position="2654"/>
        <end position="2681"/>
    </location>
</feature>
<feature type="coiled-coil region" evidence="1">
    <location>
        <begin position="759"/>
        <end position="800"/>
    </location>
</feature>
<feature type="coiled-coil region" evidence="1">
    <location>
        <begin position="2833"/>
        <end position="2888"/>
    </location>
</feature>
<dbReference type="PANTHER" id="PTHR45615">
    <property type="entry name" value="MYOSIN HEAVY CHAIN, NON-MUSCLE"/>
    <property type="match status" value="1"/>
</dbReference>
<keyword evidence="1" id="KW-0175">Coiled coil</keyword>
<dbReference type="PANTHER" id="PTHR45615:SF80">
    <property type="entry name" value="GRIP DOMAIN-CONTAINING PROTEIN"/>
    <property type="match status" value="1"/>
</dbReference>
<feature type="coiled-coil region" evidence="1">
    <location>
        <begin position="2264"/>
        <end position="2312"/>
    </location>
</feature>
<feature type="coiled-coil region" evidence="1">
    <location>
        <begin position="3138"/>
        <end position="3165"/>
    </location>
</feature>
<evidence type="ECO:0000313" key="4">
    <source>
        <dbReference type="Proteomes" id="UP001165090"/>
    </source>
</evidence>
<feature type="coiled-coil region" evidence="1">
    <location>
        <begin position="3892"/>
        <end position="4000"/>
    </location>
</feature>
<feature type="region of interest" description="Disordered" evidence="2">
    <location>
        <begin position="4965"/>
        <end position="4997"/>
    </location>
</feature>
<sequence>MMAMVGNLAQVCQDAEVLLTIDVSDDLTPIGLQTSEKPVVPSGADDLVAYYEKQLAATQLVQHRLEKQCHQLAEEKLALETSLTVQTSALQQQLVLAREKAERAFAQAEHAQQQVHDAHAAVGDVVDAVTHLAELLDVSGATKELTQSFEAVARSTQHTFQAIAAAQEGAQVMLELQLGAREACQVSPLFTAVSAGGHHEADAMRKLEEDAIRLRKELDDTRRREQELEAEMRAAQVLFSGLEAEVVSLQHDQAQAAAKLQLSQEELLAARDEIIVAQQALIVAQSPAAGVLTQGLAKLDEHLASVRSFLDELSMPQPPVIDDLGCSNLQDSASIGSFETDAEADIEKLKDLISGLQEQLKAKHGELRAARYASLVVHQRAEARSGKPLSDAGDESPISSGDHRARGAQAGSRVTTPTFSYLLAARSQALRSPAAAMGGLSTVQVALIAAEREVLSLRSQLSHRQQHIKLLEQRLLEQSQDIAAMCNRGDALASSPVASRKASFVERRLGLGTEALLPQKAWDFDGLDMSCASGNLAEQMRPQDVRMGGDDNGTSRFIQVPLGEEDESSDGARSETERRKPSSGFQGHVSGNWQQESRESIISLSNLLVERDRIVQQLRAQINEYRAVLAAAAGSRHGQGLGHRQQVHPSAVLAQSIAEFNPRITLEDLPEGYPEWSDGSQGRYAGDAQAAGSSSIPPPFRLSSGGPLPFQMAAEMDGVRNAASGLKVCGADAGSAASTSCPTSTGTGELSRSSSSRVLDVLKRQLDEAAQMLESSQDQLARTTSELTALQDLMDALSKADPSAAHSPMPGAGSVAPPDDAQLPLMHQVSFQEVRARITTGSGLGPSTTKLNELRAQLLDVMKAIQCGQDHLLAMQAEAGVKEGSIARLSEQLKALRVYADAPLVEGVGAVLTSEPTPSQRVVAASGTDGCAVHIATATPLRPLSPSAEVNVVTPLSPSQRPAINSDADTYTPSLVMNPTFRWDAIGSSDTGSDAVRMAAFFSSTSAATGEGCFGAALDHGEADPSTTVHRNLLFDEDGLQRTKDATARLDSGIHEISAMARELELCTQQLREAKHQVSAAEAFLAEERSTRQRLEQQLAEAEGAILAFRVGQKQAQPRADEWEGGELDRHEDETRGQEALRARVGALESELQVATQRLNASTRELTATAVDLEASTHRLAEASAIAAAVEADLEAERRTRQQLEQQIAGAVVGRTATAINGQRAIMASVEMGSQSLAPIAAESDTPPFLSLALPDQARQNLKHSTESPHAEPRLKELLEALADARERTETLSEAYLQTQVELDAALVARDAALTCVEELRTANKKAQAEVERLSSREEAQWKTMELGAKPDGMNDVVGAKLGSEEHNGQLHQDEEQVHALQAQVKEQSSPLQAVGLARAGEHLESMEAALAAAQSVNNSLWLQLASIASAIGMDVSTVQQASSSRGTARTVQDGDVTTGFSDAGLIAGQTSGSSRVSESQLTYGHLASTVPGNGDGEHGHGLARASTTVASFGMPTSQHRLHEDDGNLQLSQVWSVPLNFKTALLCGAARSAAAALQSVDDVPITPSSKSVVLHSSMLSQSSQEMAAVRLGHSVDSPGGELTLITAGLRSSSESHGDACTQQPPMMHLQEGQKLHAALQGSLGQCGLQLLQPEYATSVSSIAFDTAGSQAIGNGEAYFTVVPDVAAAVQEYLDTVYADASVVRAQFEADLQLTRSQIAAALKQVAELREKNEDLVRERENWRSSFQQQSDTQQEEGAHDHNVPDIQVVMTADLSFGNVKEGQAHDHANVAHVKGLGAGSAAQCDDMEADRLDKVKHLADAHADILGLQEQLSVETTALMQRQTAEVKTSRNGPQQQLDVADVNHDTLQGKLDATGHIHMENADSGQGMVEKQLAEAHVKIEALLERVSTAEEVAASAQQQVVQVEESHLNMLQQLNASEAARDALQTELDSAVGLHAATAAELEAVKASLQQYKDAECATANKELAEAHIMVEGLKDRLSAAEKSVASLQQQVAGSELLRVELLQQLEVANMARGALQAELSRGVSSHAAAVAEVGAAQVLMQQKYDHLDSSHAMVEKQLMEERTMTKVLQEDLSTNKEVAASAQQQVSELETSRAILLQQLEAAGIVHKDLQVELDKAVGIHAAAVMKLEAEKMQLQQQYDHADSGRAMAEKQLEEARAMIQALLERLSTAEDLATSRQQQVIQVEASRAQVLQQFDAAQVAHGALQAELDRAVGTHAATVSDLAAAKASLQQQYEIAESGRTTAEKQLAEVRNTVEGLEERLSSTGKAVVSLQQQVVELESSRAELLQELGLARTAHIALHGELNKAVASHSAAIMELEASRVSLQQYNCAESGRVTAEQQLSEAHAVIKDLKERLSAVEETVATLQQQVGEVESSRVDLGKQLEAVEIARVTLQRELDRVTENHAAAVLEYEGTKMLLQQQFKSVDADRAVAEQQVADARATAEQQLTEARATIEALLEDKSMAQETVTSMQQQVLEVEASRAKLQQQLDTVLLSYGTLQADMDMAARAHGTVVAELEAAKISLQQQYKAAEFTRLKAEQQLEEACTKIEDLQKDLSTTMGTVAVLQQRVVEMEASRAELQHQLVKAEASRDALQTDFDVAAQAHATAVADFEATNVSLQQQFDDVKAGRGMAEQKLEEARATIKALLEQMSVTQKTGASMQQRVMEVEASHTELQQRLDVAEVTRDAYAKMVIELEAAKESLQQRCKDADAGRAIAMQHLEEACAKMQVLEHGMPIAKEMCSSMQQQIDVMETSRTELLQQLRAVEESQKSLHAELEEADRAYSATVAELEAAKLALQQECVDANAGRVKAEQQLADAQAIVEDLQQRVSAAGQAMTFMQQPMAQVEALCTQLQRLVAAAEANRSILQTDSRDATGTFAAAVVENEADKGYRASLTYRLEMAGQEAVAHAVHAEKLAESLAYTQALVAKLECLLAESNAELQALTERAQELEEQLGDKEQRLLEQELDRRVVAQELEALQQRVAELQVDVESARDNAESVSVHLDEYKVISRQQCMEAEQARADAIMDAAAVREELASLRTALLVATSETEAHRNRLAAVEVELSKVESQMESLQCGICSSEAQADELRGELAAVQYDLMSTRDERDDAMRQLNEGSLKLIECQQQLDRLRQELDKAGVHQVTLSQKLAETLAELSAARDERQVVVTQANTDIEVVKQHLAESQAMLTTSQGELQGTVNELADTRRQLLAAFAERDSVKAQLSEVHAAKQAELLGAMKELGEAQKQLQTAWLERDTAATKMAEAVAEKQMELMNALKELAEARKQLHVAFSDRDTAAAQLTEALTERQTELLGVTTELVEARKQLLAALSDRDILAVKLAEAQNERQTELLGVTTELSEARKQLQAALSECSMTAAKMVEVQADKQTELQSLTAGLAEAGKLHQAALSERDAAAAKLADAEMRLVSAREAVDAKRVEHEATVKLLESALAAKDNACSDLSNIRSELLTAVRMLSEVRDERDSVMSELEDMQIEARSLQDRVSILVKQLTDAQSQAQKASEQRDLANGRIVELEGQLVVTGQLLGSAHEAIESRRAEHQADVKLLDLALADKSSLRIDLEGMQSQILAALNELSDARAQRDAVMQQLNAVRDVLAVIEEERSSATAAAVATAAVMREQQRTVEVQQRNLDASRASEASRVAEHLRALELRADELKQYAEDLQHRLIAAEAHLSLERTEAKVVHSRLELQLTSARAELESIAADRTSALQQLAATRTELLQVTSSCADLQEKVNSLEQLSQLLQGQLDINKQKLLDAESRVAAERLSAETAQTKAEELQGKLCADLAAAHAELMAVAAQRNALEAQLTVVLPTLGVAQAEHAAGLRQISHMKGDHAILESHLVPLEEYGKVLEQQAENLRQQLSRAEAQHAAERADTQSAISQLEAQLDAVRTELVAATSARDVSAQQVGNLRSENLEFAAAHAKLEVQLRLLQEHVEQLQQQAGSLQDQLTGAEACLLGERAEAHSARTQAAAVRAELAAVMAERDTLASRAAALTTELASVRVSYESIVQQQEVTVQAKATLEEQVRSHEQHTAQLQSQLGDIACLREHLQETEAKFVAERECRIATERLLATAKTEVSEVHGELAMLRKELAAVTKKLTAQQALTESRVGEMQVKVAQARAQASEESDKVYHLQQELAEMEAALKGAQQHLLDRDVDAKGMVTGLQEALETTRATLEAERARGEQKAKELQELLHKAITREASAHEKLDQLRDELDAACAAQQASQAAAEMDIASVQEELLDAQRALHSAKQAALDQEAELKASLQAANKMAAASQQRVACLDTQVMEIRTAESEAQRALAEARHSMDQKEAGAARQIASLKASLADAQEAIAGLETHQKRAEDANRIAEGEVVVMGDKLREERKRASLLEPRIEELAEEVAVLQAELSNARTALSRYEAYALDAEAEIQELRSAAEVSSEENLRLQQQLDQLVEQLRRQTQQLRAAETDAAQLRQEVAAMNLMGARRSRSTTRGQSAERRHGSAGRAVAGGRASGGATSILEDSAKAQQLLILRKTHQTSRHPSPAVMSVGSGSNSTASRTGEGKAAFGQRARPRAGSIEPRPPPSGATLEQQPVDTSANPGPGTRSLSPASLLQKRLTDEATQLRWEVVADSSRIRELQEKRAGGVYLNRAEVAEMELLTARLGAHHARISAIMDTVKLARGQQPQGVMEQANMTPTSGGFESCRSPARADVPSDLEFPDQPRQQPVFHPHPPAHPPVRYSFGEVGIGGTGAMAGLDAHAVMQRSPQAASHESCSRGFRNGSEPLETPSRMRFFDLETRAKPAELPRTTFGTNELHLAQREALGRRDEIRPIGTPKDLHRLGNTTPNQDVDLMRGGVEYRSGNSKEQVQNTNDSISPHAMEFVYGTFPSPSSQSARSTLAIINVSPWYPPGATPGRVISPVRAASPASMAGGTLTGAAESREHYGGHTGRVTPVRERDREGKPKPHITDTDEVLGGVSPLLPTVGGEALEGGLGAGAGPRAATRYRTPYLKMLQDMVLLGQIGGGKRGGIVVGATHDAGPSFETHMPSHGSMNAVVQPHYGRGDAGIEAIGHWGSGGGADGSQGPVASYGSPGARGQSPCKEHPNRPVYMPSGVGPGRACD</sequence>
<feature type="coiled-coil region" evidence="1">
    <location>
        <begin position="2358"/>
        <end position="2427"/>
    </location>
</feature>
<feature type="compositionally biased region" description="Basic and acidic residues" evidence="2">
    <location>
        <begin position="570"/>
        <end position="580"/>
    </location>
</feature>
<feature type="region of interest" description="Disordered" evidence="2">
    <location>
        <begin position="5102"/>
        <end position="5149"/>
    </location>
</feature>
<feature type="coiled-coil region" evidence="1">
    <location>
        <begin position="1275"/>
        <end position="1337"/>
    </location>
</feature>
<proteinExistence type="predicted"/>
<feature type="coiled-coil region" evidence="1">
    <location>
        <begin position="3688"/>
        <end position="3789"/>
    </location>
</feature>
<reference evidence="3 4" key="1">
    <citation type="journal article" date="2023" name="IScience">
        <title>Expanded male sex-determining region conserved during the evolution of homothallism in the green alga Volvox.</title>
        <authorList>
            <person name="Yamamoto K."/>
            <person name="Matsuzaki R."/>
            <person name="Mahakham W."/>
            <person name="Heman W."/>
            <person name="Sekimoto H."/>
            <person name="Kawachi M."/>
            <person name="Minakuchi Y."/>
            <person name="Toyoda A."/>
            <person name="Nozaki H."/>
        </authorList>
    </citation>
    <scope>NUCLEOTIDE SEQUENCE [LARGE SCALE GENOMIC DNA]</scope>
    <source>
        <strain evidence="3 4">NIES-4468</strain>
    </source>
</reference>
<feature type="coiled-coil region" evidence="1">
    <location>
        <begin position="3498"/>
        <end position="3560"/>
    </location>
</feature>
<feature type="region of interest" description="Disordered" evidence="2">
    <location>
        <begin position="676"/>
        <end position="697"/>
    </location>
</feature>
<feature type="compositionally biased region" description="Basic and acidic residues" evidence="2">
    <location>
        <begin position="4981"/>
        <end position="4997"/>
    </location>
</feature>
<feature type="coiled-coil region" evidence="1">
    <location>
        <begin position="2453"/>
        <end position="2512"/>
    </location>
</feature>
<protein>
    <submittedName>
        <fullName evidence="3">Uncharacterized protein</fullName>
    </submittedName>
</protein>
<feature type="coiled-coil region" evidence="1">
    <location>
        <begin position="4420"/>
        <end position="4510"/>
    </location>
</feature>
<feature type="coiled-coil region" evidence="1">
    <location>
        <begin position="2952"/>
        <end position="3021"/>
    </location>
</feature>
<name>A0ABQ5SDQ4_9CHLO</name>
<accession>A0ABQ5SDQ4</accession>
<gene>
    <name evidence="3" type="ORF">VaNZ11_011948</name>
</gene>
<feature type="coiled-coil region" evidence="1">
    <location>
        <begin position="1138"/>
        <end position="1207"/>
    </location>
</feature>
<feature type="region of interest" description="Disordered" evidence="2">
    <location>
        <begin position="1739"/>
        <end position="1759"/>
    </location>
</feature>
<dbReference type="Proteomes" id="UP001165090">
    <property type="component" value="Unassembled WGS sequence"/>
</dbReference>
<feature type="coiled-coil region" evidence="1">
    <location>
        <begin position="1894"/>
        <end position="1928"/>
    </location>
</feature>
<evidence type="ECO:0000256" key="1">
    <source>
        <dbReference type="SAM" id="Coils"/>
    </source>
</evidence>
<feature type="compositionally biased region" description="Polar residues" evidence="2">
    <location>
        <begin position="4578"/>
        <end position="4587"/>
    </location>
</feature>
<feature type="coiled-coil region" evidence="1">
    <location>
        <begin position="3435"/>
        <end position="3462"/>
    </location>
</feature>
<dbReference type="SUPFAM" id="SSF57997">
    <property type="entry name" value="Tropomyosin"/>
    <property type="match status" value="1"/>
</dbReference>
<evidence type="ECO:0000313" key="3">
    <source>
        <dbReference type="EMBL" id="GLI67685.1"/>
    </source>
</evidence>
<feature type="coiled-coil region" evidence="1">
    <location>
        <begin position="2538"/>
        <end position="2621"/>
    </location>
</feature>
<feature type="compositionally biased region" description="Polar residues" evidence="2">
    <location>
        <begin position="4616"/>
        <end position="4637"/>
    </location>
</feature>
<comment type="caution">
    <text evidence="3">The sequence shown here is derived from an EMBL/GenBank/DDBJ whole genome shotgun (WGS) entry which is preliminary data.</text>
</comment>
<organism evidence="3 4">
    <name type="scientific">Volvox africanus</name>
    <dbReference type="NCBI Taxonomy" id="51714"/>
    <lineage>
        <taxon>Eukaryota</taxon>
        <taxon>Viridiplantae</taxon>
        <taxon>Chlorophyta</taxon>
        <taxon>core chlorophytes</taxon>
        <taxon>Chlorophyceae</taxon>
        <taxon>CS clade</taxon>
        <taxon>Chlamydomonadales</taxon>
        <taxon>Volvocaceae</taxon>
        <taxon>Volvox</taxon>
    </lineage>
</organism>
<feature type="compositionally biased region" description="Polar residues" evidence="2">
    <location>
        <begin position="1743"/>
        <end position="1752"/>
    </location>
</feature>
<feature type="coiled-coil region" evidence="1">
    <location>
        <begin position="4176"/>
        <end position="4299"/>
    </location>
</feature>
<feature type="region of interest" description="Disordered" evidence="2">
    <location>
        <begin position="383"/>
        <end position="411"/>
    </location>
</feature>
<dbReference type="EMBL" id="BSDZ01000078">
    <property type="protein sequence ID" value="GLI67685.1"/>
    <property type="molecule type" value="Genomic_DNA"/>
</dbReference>
<feature type="coiled-coil region" evidence="1">
    <location>
        <begin position="339"/>
        <end position="366"/>
    </location>
</feature>
<feature type="region of interest" description="Disordered" evidence="2">
    <location>
        <begin position="541"/>
        <end position="592"/>
    </location>
</feature>
<feature type="coiled-coil region" evidence="1">
    <location>
        <begin position="1057"/>
        <end position="1105"/>
    </location>
</feature>
<feature type="coiled-coil region" evidence="1">
    <location>
        <begin position="204"/>
        <end position="245"/>
    </location>
</feature>
<feature type="coiled-coil region" evidence="1">
    <location>
        <begin position="2710"/>
        <end position="2737"/>
    </location>
</feature>
<feature type="coiled-coil region" evidence="1">
    <location>
        <begin position="2148"/>
        <end position="2196"/>
    </location>
</feature>
<evidence type="ECO:0000256" key="2">
    <source>
        <dbReference type="SAM" id="MobiDB-lite"/>
    </source>
</evidence>
<feature type="compositionally biased region" description="Low complexity" evidence="2">
    <location>
        <begin position="4531"/>
        <end position="4544"/>
    </location>
</feature>
<feature type="region of interest" description="Disordered" evidence="2">
    <location>
        <begin position="4563"/>
        <end position="4637"/>
    </location>
</feature>
<feature type="region of interest" description="Disordered" evidence="2">
    <location>
        <begin position="4510"/>
        <end position="4544"/>
    </location>
</feature>
<feature type="coiled-coil region" evidence="1">
    <location>
        <begin position="3075"/>
        <end position="3102"/>
    </location>
</feature>
<feature type="coiled-coil region" evidence="1">
    <location>
        <begin position="4328"/>
        <end position="4391"/>
    </location>
</feature>
<feature type="compositionally biased region" description="Polar residues" evidence="2">
    <location>
        <begin position="583"/>
        <end position="592"/>
    </location>
</feature>